<dbReference type="InterPro" id="IPR003599">
    <property type="entry name" value="Ig_sub"/>
</dbReference>
<reference evidence="4" key="1">
    <citation type="submission" date="2015-02" db="EMBL/GenBank/DDBJ databases">
        <title>Genome sequencing for Strongylocentrotus purpuratus.</title>
        <authorList>
            <person name="Murali S."/>
            <person name="Liu Y."/>
            <person name="Vee V."/>
            <person name="English A."/>
            <person name="Wang M."/>
            <person name="Skinner E."/>
            <person name="Han Y."/>
            <person name="Muzny D.M."/>
            <person name="Worley K.C."/>
            <person name="Gibbs R.A."/>
        </authorList>
    </citation>
    <scope>NUCLEOTIDE SEQUENCE</scope>
</reference>
<dbReference type="OMA" id="GKIDCYQ"/>
<organism evidence="3 4">
    <name type="scientific">Strongylocentrotus purpuratus</name>
    <name type="common">Purple sea urchin</name>
    <dbReference type="NCBI Taxonomy" id="7668"/>
    <lineage>
        <taxon>Eukaryota</taxon>
        <taxon>Metazoa</taxon>
        <taxon>Echinodermata</taxon>
        <taxon>Eleutherozoa</taxon>
        <taxon>Echinozoa</taxon>
        <taxon>Echinoidea</taxon>
        <taxon>Euechinoidea</taxon>
        <taxon>Echinacea</taxon>
        <taxon>Camarodonta</taxon>
        <taxon>Echinidea</taxon>
        <taxon>Strongylocentrotidae</taxon>
        <taxon>Strongylocentrotus</taxon>
    </lineage>
</organism>
<dbReference type="SMART" id="SM00409">
    <property type="entry name" value="IG"/>
    <property type="match status" value="1"/>
</dbReference>
<dbReference type="EnsemblMetazoa" id="XM_030995368">
    <property type="protein sequence ID" value="XP_030851228"/>
    <property type="gene ID" value="LOC115928285"/>
</dbReference>
<keyword evidence="1" id="KW-0472">Membrane</keyword>
<keyword evidence="1" id="KW-1133">Transmembrane helix</keyword>
<dbReference type="GeneID" id="115928285"/>
<name>A0A7M7PGR6_STRPU</name>
<proteinExistence type="predicted"/>
<dbReference type="SUPFAM" id="SSF48726">
    <property type="entry name" value="Immunoglobulin"/>
    <property type="match status" value="1"/>
</dbReference>
<sequence>MPQPKFLSQINFTNIFSCRICHFIYVVSFISSLPYSRCDPEFLNLLQGEEAYLTYTYSCDIYDVFLQVGNRAPFYHSTDGGSLLLPPYQEHRFSIEIFNENNSCSLILTISNVQKDDAGLYTCFVYEDIEKSQDYMQISVHVDYPPGKASCALDGFYQTEGWVSLQCVAQVGSMSGKIDCYQNGDRMPSLTRPIETNTSLKQRVLIKNSNIVYCCSTTYRQPKQMCECSDTVIDPVYNSRILGPTDLCSTTSSQNSILVSRNPIMASNITGTTLYPITLKQTKHVHYSIVVIWVLVFVILFLIVVILAVIVIVYMYMTRRKKGFRNVPCDENLNPSEDHDETQI</sequence>
<keyword evidence="4" id="KW-1185">Reference proteome</keyword>
<feature type="domain" description="Ig-like" evidence="2">
    <location>
        <begin position="34"/>
        <end position="139"/>
    </location>
</feature>
<dbReference type="InterPro" id="IPR036179">
    <property type="entry name" value="Ig-like_dom_sf"/>
</dbReference>
<dbReference type="Gene3D" id="2.60.40.10">
    <property type="entry name" value="Immunoglobulins"/>
    <property type="match status" value="1"/>
</dbReference>
<reference evidence="3" key="2">
    <citation type="submission" date="2021-01" db="UniProtKB">
        <authorList>
            <consortium name="EnsemblMetazoa"/>
        </authorList>
    </citation>
    <scope>IDENTIFICATION</scope>
</reference>
<dbReference type="OrthoDB" id="190835at2759"/>
<accession>A0A7M7PGR6</accession>
<evidence type="ECO:0000259" key="2">
    <source>
        <dbReference type="PROSITE" id="PS50835"/>
    </source>
</evidence>
<dbReference type="Proteomes" id="UP000007110">
    <property type="component" value="Unassembled WGS sequence"/>
</dbReference>
<evidence type="ECO:0000313" key="4">
    <source>
        <dbReference type="Proteomes" id="UP000007110"/>
    </source>
</evidence>
<evidence type="ECO:0000313" key="3">
    <source>
        <dbReference type="EnsemblMetazoa" id="XP_030851228"/>
    </source>
</evidence>
<dbReference type="InterPro" id="IPR007110">
    <property type="entry name" value="Ig-like_dom"/>
</dbReference>
<dbReference type="PROSITE" id="PS50835">
    <property type="entry name" value="IG_LIKE"/>
    <property type="match status" value="1"/>
</dbReference>
<evidence type="ECO:0000256" key="1">
    <source>
        <dbReference type="SAM" id="Phobius"/>
    </source>
</evidence>
<keyword evidence="1" id="KW-0812">Transmembrane</keyword>
<protein>
    <recommendedName>
        <fullName evidence="2">Ig-like domain-containing protein</fullName>
    </recommendedName>
</protein>
<dbReference type="AlphaFoldDB" id="A0A7M7PGR6"/>
<feature type="transmembrane region" description="Helical" evidence="1">
    <location>
        <begin position="290"/>
        <end position="316"/>
    </location>
</feature>
<dbReference type="KEGG" id="spu:115928285"/>
<dbReference type="InterPro" id="IPR013783">
    <property type="entry name" value="Ig-like_fold"/>
</dbReference>
<dbReference type="InParanoid" id="A0A7M7PGR6"/>
<dbReference type="RefSeq" id="XP_030851228.1">
    <property type="nucleotide sequence ID" value="XM_030995368.1"/>
</dbReference>